<feature type="region of interest" description="Disordered" evidence="1">
    <location>
        <begin position="19"/>
        <end position="63"/>
    </location>
</feature>
<keyword evidence="3" id="KW-1185">Reference proteome</keyword>
<dbReference type="WBParaSite" id="GPUH_0002393601-mRNA-1">
    <property type="protein sequence ID" value="GPUH_0002393601-mRNA-1"/>
    <property type="gene ID" value="GPUH_0002393601"/>
</dbReference>
<dbReference type="Proteomes" id="UP000271098">
    <property type="component" value="Unassembled WGS sequence"/>
</dbReference>
<evidence type="ECO:0000256" key="1">
    <source>
        <dbReference type="SAM" id="MobiDB-lite"/>
    </source>
</evidence>
<sequence>MMILAVTAVKTLQVAKRRLLTAHPESDEIPELVDDDDDDEQDDDQETQDGENSDEEISDEADEEFIKKQIEKLIIRRNKKDNEARLR</sequence>
<evidence type="ECO:0000313" key="4">
    <source>
        <dbReference type="WBParaSite" id="GPUH_0002393601-mRNA-1"/>
    </source>
</evidence>
<feature type="compositionally biased region" description="Acidic residues" evidence="1">
    <location>
        <begin position="27"/>
        <end position="63"/>
    </location>
</feature>
<organism evidence="4">
    <name type="scientific">Gongylonema pulchrum</name>
    <dbReference type="NCBI Taxonomy" id="637853"/>
    <lineage>
        <taxon>Eukaryota</taxon>
        <taxon>Metazoa</taxon>
        <taxon>Ecdysozoa</taxon>
        <taxon>Nematoda</taxon>
        <taxon>Chromadorea</taxon>
        <taxon>Rhabditida</taxon>
        <taxon>Spirurina</taxon>
        <taxon>Spiruromorpha</taxon>
        <taxon>Spiruroidea</taxon>
        <taxon>Gongylonematidae</taxon>
        <taxon>Gongylonema</taxon>
    </lineage>
</organism>
<dbReference type="AlphaFoldDB" id="A0A183ESG5"/>
<proteinExistence type="predicted"/>
<gene>
    <name evidence="2" type="ORF">GPUH_LOCUS23907</name>
</gene>
<dbReference type="EMBL" id="UYRT01099397">
    <property type="protein sequence ID" value="VDN42131.1"/>
    <property type="molecule type" value="Genomic_DNA"/>
</dbReference>
<protein>
    <submittedName>
        <fullName evidence="4">Prothymosin alpha</fullName>
    </submittedName>
</protein>
<name>A0A183ESG5_9BILA</name>
<reference evidence="2 3" key="2">
    <citation type="submission" date="2018-11" db="EMBL/GenBank/DDBJ databases">
        <authorList>
            <consortium name="Pathogen Informatics"/>
        </authorList>
    </citation>
    <scope>NUCLEOTIDE SEQUENCE [LARGE SCALE GENOMIC DNA]</scope>
</reference>
<accession>A0A183ESG5</accession>
<reference evidence="4" key="1">
    <citation type="submission" date="2016-06" db="UniProtKB">
        <authorList>
            <consortium name="WormBaseParasite"/>
        </authorList>
    </citation>
    <scope>IDENTIFICATION</scope>
</reference>
<evidence type="ECO:0000313" key="3">
    <source>
        <dbReference type="Proteomes" id="UP000271098"/>
    </source>
</evidence>
<evidence type="ECO:0000313" key="2">
    <source>
        <dbReference type="EMBL" id="VDN42131.1"/>
    </source>
</evidence>